<organism evidence="2 3">
    <name type="scientific">Colocasia esculenta</name>
    <name type="common">Wild taro</name>
    <name type="synonym">Arum esculentum</name>
    <dbReference type="NCBI Taxonomy" id="4460"/>
    <lineage>
        <taxon>Eukaryota</taxon>
        <taxon>Viridiplantae</taxon>
        <taxon>Streptophyta</taxon>
        <taxon>Embryophyta</taxon>
        <taxon>Tracheophyta</taxon>
        <taxon>Spermatophyta</taxon>
        <taxon>Magnoliopsida</taxon>
        <taxon>Liliopsida</taxon>
        <taxon>Araceae</taxon>
        <taxon>Aroideae</taxon>
        <taxon>Colocasieae</taxon>
        <taxon>Colocasia</taxon>
    </lineage>
</organism>
<dbReference type="GO" id="GO:0046527">
    <property type="term" value="F:glucosyltransferase activity"/>
    <property type="evidence" value="ECO:0007669"/>
    <property type="project" value="TreeGrafter"/>
</dbReference>
<proteinExistence type="predicted"/>
<dbReference type="Proteomes" id="UP000652761">
    <property type="component" value="Unassembled WGS sequence"/>
</dbReference>
<dbReference type="PANTHER" id="PTHR12741">
    <property type="entry name" value="LYST-INTERACTING PROTEIN LIP5 DOPAMINE RESPONSIVE PROTEIN DRG-1"/>
    <property type="match status" value="1"/>
</dbReference>
<dbReference type="OrthoDB" id="1744216at2759"/>
<evidence type="ECO:0000313" key="2">
    <source>
        <dbReference type="EMBL" id="MQL79710.1"/>
    </source>
</evidence>
<reference evidence="2" key="1">
    <citation type="submission" date="2017-07" db="EMBL/GenBank/DDBJ databases">
        <title>Taro Niue Genome Assembly and Annotation.</title>
        <authorList>
            <person name="Atibalentja N."/>
            <person name="Keating K."/>
            <person name="Fields C.J."/>
        </authorList>
    </citation>
    <scope>NUCLEOTIDE SEQUENCE</scope>
    <source>
        <strain evidence="2">Niue_2</strain>
        <tissue evidence="2">Leaf</tissue>
    </source>
</reference>
<keyword evidence="1" id="KW-0472">Membrane</keyword>
<feature type="transmembrane region" description="Helical" evidence="1">
    <location>
        <begin position="6"/>
        <end position="25"/>
    </location>
</feature>
<gene>
    <name evidence="2" type="ORF">Taro_012157</name>
</gene>
<protein>
    <submittedName>
        <fullName evidence="2">Uncharacterized protein</fullName>
    </submittedName>
</protein>
<accession>A0A843UCR3</accession>
<keyword evidence="3" id="KW-1185">Reference proteome</keyword>
<comment type="caution">
    <text evidence="2">The sequence shown here is derived from an EMBL/GenBank/DDBJ whole genome shotgun (WGS) entry which is preliminary data.</text>
</comment>
<dbReference type="AlphaFoldDB" id="A0A843UCR3"/>
<name>A0A843UCR3_COLES</name>
<dbReference type="GO" id="GO:0005886">
    <property type="term" value="C:plasma membrane"/>
    <property type="evidence" value="ECO:0007669"/>
    <property type="project" value="TreeGrafter"/>
</dbReference>
<feature type="non-terminal residue" evidence="2">
    <location>
        <position position="76"/>
    </location>
</feature>
<keyword evidence="1" id="KW-0812">Transmembrane</keyword>
<sequence length="76" mass="8752">IYLMDIHIWYTLLSALIGGIMGARARLGEIRSLEMLHKRFESFPEAFAKNLVPSSRVNRMPLNRQAVQVKHLSIVF</sequence>
<evidence type="ECO:0000256" key="1">
    <source>
        <dbReference type="SAM" id="Phobius"/>
    </source>
</evidence>
<dbReference type="PANTHER" id="PTHR12741:SF67">
    <property type="entry name" value="CALLOSE SYNTHASE 10"/>
    <property type="match status" value="1"/>
</dbReference>
<keyword evidence="1" id="KW-1133">Transmembrane helix</keyword>
<evidence type="ECO:0000313" key="3">
    <source>
        <dbReference type="Proteomes" id="UP000652761"/>
    </source>
</evidence>
<dbReference type="EMBL" id="NMUH01000472">
    <property type="protein sequence ID" value="MQL79710.1"/>
    <property type="molecule type" value="Genomic_DNA"/>
</dbReference>